<organism evidence="5 6">
    <name type="scientific">Roseococcus suduntuyensis</name>
    <dbReference type="NCBI Taxonomy" id="455361"/>
    <lineage>
        <taxon>Bacteria</taxon>
        <taxon>Pseudomonadati</taxon>
        <taxon>Pseudomonadota</taxon>
        <taxon>Alphaproteobacteria</taxon>
        <taxon>Acetobacterales</taxon>
        <taxon>Roseomonadaceae</taxon>
        <taxon>Roseococcus</taxon>
    </lineage>
</organism>
<feature type="domain" description="ABC transporter" evidence="4">
    <location>
        <begin position="4"/>
        <end position="252"/>
    </location>
</feature>
<dbReference type="GO" id="GO:0005886">
    <property type="term" value="C:plasma membrane"/>
    <property type="evidence" value="ECO:0007669"/>
    <property type="project" value="TreeGrafter"/>
</dbReference>
<keyword evidence="3 5" id="KW-0067">ATP-binding</keyword>
<dbReference type="InterPro" id="IPR003439">
    <property type="entry name" value="ABC_transporter-like_ATP-bd"/>
</dbReference>
<gene>
    <name evidence="5" type="ORF">GGQ83_003882</name>
</gene>
<dbReference type="InterPro" id="IPR032823">
    <property type="entry name" value="BCA_ABC_TP_C"/>
</dbReference>
<dbReference type="InterPro" id="IPR027417">
    <property type="entry name" value="P-loop_NTPase"/>
</dbReference>
<keyword evidence="2" id="KW-0547">Nucleotide-binding</keyword>
<dbReference type="InterPro" id="IPR003593">
    <property type="entry name" value="AAA+_ATPase"/>
</dbReference>
<proteinExistence type="predicted"/>
<protein>
    <submittedName>
        <fullName evidence="5">Branched-chain amino acid transport system ATP-binding protein</fullName>
    </submittedName>
</protein>
<dbReference type="AlphaFoldDB" id="A0A840AIM9"/>
<dbReference type="GO" id="GO:0016887">
    <property type="term" value="F:ATP hydrolysis activity"/>
    <property type="evidence" value="ECO:0007669"/>
    <property type="project" value="InterPro"/>
</dbReference>
<dbReference type="FunFam" id="3.40.50.300:FF:000421">
    <property type="entry name" value="Branched-chain amino acid ABC transporter ATP-binding protein"/>
    <property type="match status" value="1"/>
</dbReference>
<dbReference type="Pfam" id="PF00005">
    <property type="entry name" value="ABC_tran"/>
    <property type="match status" value="1"/>
</dbReference>
<evidence type="ECO:0000256" key="1">
    <source>
        <dbReference type="ARBA" id="ARBA00022448"/>
    </source>
</evidence>
<dbReference type="CDD" id="cd03219">
    <property type="entry name" value="ABC_Mj1267_LivG_branched"/>
    <property type="match status" value="1"/>
</dbReference>
<accession>A0A840AIM9</accession>
<evidence type="ECO:0000256" key="3">
    <source>
        <dbReference type="ARBA" id="ARBA00022840"/>
    </source>
</evidence>
<dbReference type="GO" id="GO:0005524">
    <property type="term" value="F:ATP binding"/>
    <property type="evidence" value="ECO:0007669"/>
    <property type="project" value="UniProtKB-KW"/>
</dbReference>
<dbReference type="EMBL" id="JACIDJ010000010">
    <property type="protein sequence ID" value="MBB3900406.1"/>
    <property type="molecule type" value="Genomic_DNA"/>
</dbReference>
<dbReference type="SUPFAM" id="SSF52540">
    <property type="entry name" value="P-loop containing nucleoside triphosphate hydrolases"/>
    <property type="match status" value="1"/>
</dbReference>
<sequence length="261" mass="28032">MALLEVRDIVVRFGGVTAVGGVSFDVNERQICGLIGPNGAGKTTLFNVISGIYRPQEGSVRFAGTVTTGQPRHRMAPLGLGRTFQNLALFKSMTVRENILAGAHSAGGAGFLANALRLPRARAEEAAAARRARELIHLLQLDAVADKPVVDLPFGTQKRVEMARALISQPKLLLLDEPAGGLNHGEVDELAELFQHVRRSFDLAILLVEHHMSLVMRVSDKVVALDFGKKIADGTPDEVRSSPEVIRAYLGDGHAEAVHAA</sequence>
<dbReference type="Pfam" id="PF12399">
    <property type="entry name" value="BCA_ABC_TP_C"/>
    <property type="match status" value="1"/>
</dbReference>
<keyword evidence="1" id="KW-0813">Transport</keyword>
<reference evidence="5 6" key="1">
    <citation type="submission" date="2020-08" db="EMBL/GenBank/DDBJ databases">
        <title>Genomic Encyclopedia of Type Strains, Phase IV (KMG-IV): sequencing the most valuable type-strain genomes for metagenomic binning, comparative biology and taxonomic classification.</title>
        <authorList>
            <person name="Goeker M."/>
        </authorList>
    </citation>
    <scope>NUCLEOTIDE SEQUENCE [LARGE SCALE GENOMIC DNA]</scope>
    <source>
        <strain evidence="5 6">DSM 19979</strain>
    </source>
</reference>
<dbReference type="PANTHER" id="PTHR45772:SF4">
    <property type="entry name" value="ABC TRANSPORTER ATP-BINDING PROTEIN"/>
    <property type="match status" value="1"/>
</dbReference>
<dbReference type="InterPro" id="IPR051120">
    <property type="entry name" value="ABC_AA/LPS_Transport"/>
</dbReference>
<evidence type="ECO:0000256" key="2">
    <source>
        <dbReference type="ARBA" id="ARBA00022741"/>
    </source>
</evidence>
<dbReference type="PROSITE" id="PS50893">
    <property type="entry name" value="ABC_TRANSPORTER_2"/>
    <property type="match status" value="1"/>
</dbReference>
<evidence type="ECO:0000313" key="5">
    <source>
        <dbReference type="EMBL" id="MBB3900406.1"/>
    </source>
</evidence>
<evidence type="ECO:0000313" key="6">
    <source>
        <dbReference type="Proteomes" id="UP000553193"/>
    </source>
</evidence>
<evidence type="ECO:0000259" key="4">
    <source>
        <dbReference type="PROSITE" id="PS50893"/>
    </source>
</evidence>
<dbReference type="Proteomes" id="UP000553193">
    <property type="component" value="Unassembled WGS sequence"/>
</dbReference>
<dbReference type="PANTHER" id="PTHR45772">
    <property type="entry name" value="CONSERVED COMPONENT OF ABC TRANSPORTER FOR NATURAL AMINO ACIDS-RELATED"/>
    <property type="match status" value="1"/>
</dbReference>
<dbReference type="Gene3D" id="3.40.50.300">
    <property type="entry name" value="P-loop containing nucleotide triphosphate hydrolases"/>
    <property type="match status" value="1"/>
</dbReference>
<dbReference type="RefSeq" id="WP_207017790.1">
    <property type="nucleotide sequence ID" value="NZ_JACIDJ010000010.1"/>
</dbReference>
<comment type="caution">
    <text evidence="5">The sequence shown here is derived from an EMBL/GenBank/DDBJ whole genome shotgun (WGS) entry which is preliminary data.</text>
</comment>
<dbReference type="SMART" id="SM00382">
    <property type="entry name" value="AAA"/>
    <property type="match status" value="1"/>
</dbReference>
<name>A0A840AIM9_9PROT</name>
<keyword evidence="6" id="KW-1185">Reference proteome</keyword>